<proteinExistence type="predicted"/>
<organism evidence="1 2">
    <name type="scientific">candidate division WWE3 bacterium GW2011_GWB1_42_6</name>
    <dbReference type="NCBI Taxonomy" id="1619115"/>
    <lineage>
        <taxon>Bacteria</taxon>
        <taxon>Katanobacteria</taxon>
    </lineage>
</organism>
<evidence type="ECO:0000313" key="1">
    <source>
        <dbReference type="EMBL" id="KKS67097.1"/>
    </source>
</evidence>
<comment type="caution">
    <text evidence="1">The sequence shown here is derived from an EMBL/GenBank/DDBJ whole genome shotgun (WGS) entry which is preliminary data.</text>
</comment>
<evidence type="ECO:0000313" key="2">
    <source>
        <dbReference type="Proteomes" id="UP000033848"/>
    </source>
</evidence>
<dbReference type="Proteomes" id="UP000033848">
    <property type="component" value="Unassembled WGS sequence"/>
</dbReference>
<accession>A0A0G1B1E0</accession>
<dbReference type="EMBL" id="LCED01000003">
    <property type="protein sequence ID" value="KKS67097.1"/>
    <property type="molecule type" value="Genomic_DNA"/>
</dbReference>
<reference evidence="1 2" key="1">
    <citation type="journal article" date="2015" name="Nature">
        <title>rRNA introns, odd ribosomes, and small enigmatic genomes across a large radiation of phyla.</title>
        <authorList>
            <person name="Brown C.T."/>
            <person name="Hug L.A."/>
            <person name="Thomas B.C."/>
            <person name="Sharon I."/>
            <person name="Castelle C.J."/>
            <person name="Singh A."/>
            <person name="Wilkins M.J."/>
            <person name="Williams K.H."/>
            <person name="Banfield J.F."/>
        </authorList>
    </citation>
    <scope>NUCLEOTIDE SEQUENCE [LARGE SCALE GENOMIC DNA]</scope>
</reference>
<sequence length="114" mass="13567">MFKRDVKRTEEAANKKKALYEKRRGQAKKIAEKIQKLVNRQFPGLKVYYHEMLSWEKNRPATADMEWQVVIMLKDAVVYSFDVYFEEEYEPKELGQSEILSRVSHGLVNLQLKK</sequence>
<gene>
    <name evidence="1" type="ORF">UV35_C0003G0008</name>
</gene>
<name>A0A0G1B1E0_UNCKA</name>
<protein>
    <submittedName>
        <fullName evidence="1">Uncharacterized protein</fullName>
    </submittedName>
</protein>
<dbReference type="AlphaFoldDB" id="A0A0G1B1E0"/>